<reference evidence="9 10" key="1">
    <citation type="journal article" date="2019" name="Commun. Biol.">
        <title>The bagworm genome reveals a unique fibroin gene that provides high tensile strength.</title>
        <authorList>
            <person name="Kono N."/>
            <person name="Nakamura H."/>
            <person name="Ohtoshi R."/>
            <person name="Tomita M."/>
            <person name="Numata K."/>
            <person name="Arakawa K."/>
        </authorList>
    </citation>
    <scope>NUCLEOTIDE SEQUENCE [LARGE SCALE GENOMIC DNA]</scope>
</reference>
<evidence type="ECO:0000256" key="1">
    <source>
        <dbReference type="ARBA" id="ARBA00001968"/>
    </source>
</evidence>
<dbReference type="STRING" id="151549.A0A4C1TG82"/>
<proteinExistence type="inferred from homology"/>
<keyword evidence="4" id="KW-0540">Nuclease</keyword>
<evidence type="ECO:0000256" key="7">
    <source>
        <dbReference type="ARBA" id="ARBA00023242"/>
    </source>
</evidence>
<evidence type="ECO:0000256" key="4">
    <source>
        <dbReference type="ARBA" id="ARBA00022722"/>
    </source>
</evidence>
<dbReference type="PANTHER" id="PTHR22930">
    <property type="match status" value="1"/>
</dbReference>
<evidence type="ECO:0000256" key="5">
    <source>
        <dbReference type="ARBA" id="ARBA00022723"/>
    </source>
</evidence>
<dbReference type="PANTHER" id="PTHR22930:SF250">
    <property type="entry name" value="NUCLEASE HARBI1-LIKE PROTEIN"/>
    <property type="match status" value="1"/>
</dbReference>
<keyword evidence="6" id="KW-0378">Hydrolase</keyword>
<comment type="caution">
    <text evidence="9">The sequence shown here is derived from an EMBL/GenBank/DDBJ whole genome shotgun (WGS) entry which is preliminary data.</text>
</comment>
<name>A0A4C1TG82_EUMVA</name>
<comment type="cofactor">
    <cofactor evidence="1">
        <name>a divalent metal cation</name>
        <dbReference type="ChEBI" id="CHEBI:60240"/>
    </cofactor>
</comment>
<dbReference type="GO" id="GO:0005634">
    <property type="term" value="C:nucleus"/>
    <property type="evidence" value="ECO:0007669"/>
    <property type="project" value="UniProtKB-SubCell"/>
</dbReference>
<organism evidence="9 10">
    <name type="scientific">Eumeta variegata</name>
    <name type="common">Bagworm moth</name>
    <name type="synonym">Eumeta japonica</name>
    <dbReference type="NCBI Taxonomy" id="151549"/>
    <lineage>
        <taxon>Eukaryota</taxon>
        <taxon>Metazoa</taxon>
        <taxon>Ecdysozoa</taxon>
        <taxon>Arthropoda</taxon>
        <taxon>Hexapoda</taxon>
        <taxon>Insecta</taxon>
        <taxon>Pterygota</taxon>
        <taxon>Neoptera</taxon>
        <taxon>Endopterygota</taxon>
        <taxon>Lepidoptera</taxon>
        <taxon>Glossata</taxon>
        <taxon>Ditrysia</taxon>
        <taxon>Tineoidea</taxon>
        <taxon>Psychidae</taxon>
        <taxon>Oiketicinae</taxon>
        <taxon>Eumeta</taxon>
    </lineage>
</organism>
<dbReference type="AlphaFoldDB" id="A0A4C1TG82"/>
<dbReference type="GO" id="GO:0004518">
    <property type="term" value="F:nuclease activity"/>
    <property type="evidence" value="ECO:0007669"/>
    <property type="project" value="UniProtKB-KW"/>
</dbReference>
<feature type="domain" description="DDE Tnp4" evidence="8">
    <location>
        <begin position="34"/>
        <end position="183"/>
    </location>
</feature>
<evidence type="ECO:0000256" key="2">
    <source>
        <dbReference type="ARBA" id="ARBA00004123"/>
    </source>
</evidence>
<evidence type="ECO:0000259" key="8">
    <source>
        <dbReference type="Pfam" id="PF13359"/>
    </source>
</evidence>
<keyword evidence="10" id="KW-1185">Reference proteome</keyword>
<dbReference type="InterPro" id="IPR045249">
    <property type="entry name" value="HARBI1-like"/>
</dbReference>
<dbReference type="EMBL" id="BGZK01000058">
    <property type="protein sequence ID" value="GBP13519.1"/>
    <property type="molecule type" value="Genomic_DNA"/>
</dbReference>
<dbReference type="InterPro" id="IPR027806">
    <property type="entry name" value="HARBI1_dom"/>
</dbReference>
<comment type="similarity">
    <text evidence="3">Belongs to the HARBI1 family.</text>
</comment>
<protein>
    <submittedName>
        <fullName evidence="9">Nuclease HARBI1</fullName>
    </submittedName>
</protein>
<dbReference type="OrthoDB" id="2430314at2759"/>
<comment type="subcellular location">
    <subcellularLocation>
        <location evidence="2">Nucleus</location>
    </subcellularLocation>
</comment>
<evidence type="ECO:0000313" key="10">
    <source>
        <dbReference type="Proteomes" id="UP000299102"/>
    </source>
</evidence>
<evidence type="ECO:0000256" key="3">
    <source>
        <dbReference type="ARBA" id="ARBA00006958"/>
    </source>
</evidence>
<keyword evidence="5" id="KW-0479">Metal-binding</keyword>
<accession>A0A4C1TG82</accession>
<evidence type="ECO:0000256" key="6">
    <source>
        <dbReference type="ARBA" id="ARBA00022801"/>
    </source>
</evidence>
<gene>
    <name evidence="9" type="primary">harbi1</name>
    <name evidence="9" type="ORF">EVAR_6873_1</name>
</gene>
<sequence length="229" mass="26411">MTTYIKFPESIEEQSEAMRHFKEIANMPLIIGAVDCTHIRIKKTGAHLAQTYIKRKGYYSLNVQAISDAHCKLTNIVAKWRGSTHDSRIFQQSQIGQRFDNSEFIGKLVADSGYRSTSYMLMPVANSTTYSQIRYNKAQMTTRNVVERLFGQWKQRFRGLLRGLSQSINTVKIIIVAMAVLHNISLDVRAEQTDWSDYEDSENEDTIQTPDTTISQNNLHRDAFIRLYF</sequence>
<evidence type="ECO:0000313" key="9">
    <source>
        <dbReference type="EMBL" id="GBP13519.1"/>
    </source>
</evidence>
<keyword evidence="7" id="KW-0539">Nucleus</keyword>
<dbReference type="Pfam" id="PF13359">
    <property type="entry name" value="DDE_Tnp_4"/>
    <property type="match status" value="1"/>
</dbReference>
<dbReference type="GO" id="GO:0046872">
    <property type="term" value="F:metal ion binding"/>
    <property type="evidence" value="ECO:0007669"/>
    <property type="project" value="UniProtKB-KW"/>
</dbReference>
<dbReference type="Proteomes" id="UP000299102">
    <property type="component" value="Unassembled WGS sequence"/>
</dbReference>
<dbReference type="GO" id="GO:0016787">
    <property type="term" value="F:hydrolase activity"/>
    <property type="evidence" value="ECO:0007669"/>
    <property type="project" value="UniProtKB-KW"/>
</dbReference>